<dbReference type="InterPro" id="IPR016102">
    <property type="entry name" value="Succinyl-CoA_synth-like"/>
</dbReference>
<organism evidence="2 3">
    <name type="scientific">Botryotinia fuckeliana (strain T4)</name>
    <name type="common">Noble rot fungus</name>
    <name type="synonym">Botrytis cinerea</name>
    <dbReference type="NCBI Taxonomy" id="999810"/>
    <lineage>
        <taxon>Eukaryota</taxon>
        <taxon>Fungi</taxon>
        <taxon>Dikarya</taxon>
        <taxon>Ascomycota</taxon>
        <taxon>Pezizomycotina</taxon>
        <taxon>Leotiomycetes</taxon>
        <taxon>Helotiales</taxon>
        <taxon>Sclerotiniaceae</taxon>
        <taxon>Botrytis</taxon>
    </lineage>
</organism>
<dbReference type="PANTHER" id="PTHR11117:SF6">
    <property type="entry name" value="SYNTHETASE SUBUNIT ALPHA, PUTATIVE (AFU_ORTHOLOGUE AFUA_1G10830)-RELATED"/>
    <property type="match status" value="1"/>
</dbReference>
<evidence type="ECO:0000313" key="3">
    <source>
        <dbReference type="Proteomes" id="UP000008177"/>
    </source>
</evidence>
<dbReference type="GO" id="GO:0004776">
    <property type="term" value="F:succinate-CoA ligase (GDP-forming) activity"/>
    <property type="evidence" value="ECO:0007669"/>
    <property type="project" value="TreeGrafter"/>
</dbReference>
<dbReference type="Proteomes" id="UP000008177">
    <property type="component" value="Unplaced contigs"/>
</dbReference>
<feature type="domain" description="CoA-binding" evidence="1">
    <location>
        <begin position="53"/>
        <end position="118"/>
    </location>
</feature>
<protein>
    <recommendedName>
        <fullName evidence="1">CoA-binding domain-containing protein</fullName>
    </recommendedName>
</protein>
<dbReference type="InParanoid" id="G2YL28"/>
<evidence type="ECO:0000259" key="1">
    <source>
        <dbReference type="Pfam" id="PF02629"/>
    </source>
</evidence>
<dbReference type="GO" id="GO:0004775">
    <property type="term" value="F:succinate-CoA ligase (ADP-forming) activity"/>
    <property type="evidence" value="ECO:0007669"/>
    <property type="project" value="TreeGrafter"/>
</dbReference>
<name>G2YL28_BOTF4</name>
<dbReference type="Gene3D" id="3.40.50.720">
    <property type="entry name" value="NAD(P)-binding Rossmann-like Domain"/>
    <property type="match status" value="1"/>
</dbReference>
<sequence length="192" mass="20615">MIRSKALTRGRFGHSSTRTLKHFVRREDGKHTHEDRYGETIKNLKIGSHTRVIFQGFTVGGVTPGKSGEHLGLPVLPTAMEQLKPDATGIYVAAHQAPGAIEEAIEAEVPLIVAVAEHIPIHDMLRIHNILDTQSKSRLVGANAPGIISAIGKCRIGFQPLSCFTPGRIGIVAKSGTLSYEGKIVGEADGLE</sequence>
<dbReference type="SUPFAM" id="SSF52210">
    <property type="entry name" value="Succinyl-CoA synthetase domains"/>
    <property type="match status" value="1"/>
</dbReference>
<dbReference type="InterPro" id="IPR036291">
    <property type="entry name" value="NAD(P)-bd_dom_sf"/>
</dbReference>
<dbReference type="EMBL" id="FQ790341">
    <property type="protein sequence ID" value="CCD52326.1"/>
    <property type="molecule type" value="Genomic_DNA"/>
</dbReference>
<evidence type="ECO:0000313" key="2">
    <source>
        <dbReference type="EMBL" id="CCD52326.1"/>
    </source>
</evidence>
<dbReference type="Gene3D" id="3.40.50.261">
    <property type="entry name" value="Succinyl-CoA synthetase domains"/>
    <property type="match status" value="1"/>
</dbReference>
<dbReference type="GO" id="GO:0009361">
    <property type="term" value="C:succinate-CoA ligase complex (ADP-forming)"/>
    <property type="evidence" value="ECO:0007669"/>
    <property type="project" value="TreeGrafter"/>
</dbReference>
<dbReference type="SUPFAM" id="SSF51735">
    <property type="entry name" value="NAD(P)-binding Rossmann-fold domains"/>
    <property type="match status" value="1"/>
</dbReference>
<dbReference type="STRING" id="999810.G2YL28"/>
<accession>G2YL28</accession>
<dbReference type="AlphaFoldDB" id="G2YL28"/>
<reference evidence="3" key="1">
    <citation type="journal article" date="2011" name="PLoS Genet.">
        <title>Genomic analysis of the necrotrophic fungal pathogens Sclerotinia sclerotiorum and Botrytis cinerea.</title>
        <authorList>
            <person name="Amselem J."/>
            <person name="Cuomo C.A."/>
            <person name="van Kan J.A."/>
            <person name="Viaud M."/>
            <person name="Benito E.P."/>
            <person name="Couloux A."/>
            <person name="Coutinho P.M."/>
            <person name="de Vries R.P."/>
            <person name="Dyer P.S."/>
            <person name="Fillinger S."/>
            <person name="Fournier E."/>
            <person name="Gout L."/>
            <person name="Hahn M."/>
            <person name="Kohn L."/>
            <person name="Lapalu N."/>
            <person name="Plummer K.M."/>
            <person name="Pradier J.M."/>
            <person name="Quevillon E."/>
            <person name="Sharon A."/>
            <person name="Simon A."/>
            <person name="ten Have A."/>
            <person name="Tudzynski B."/>
            <person name="Tudzynski P."/>
            <person name="Wincker P."/>
            <person name="Andrew M."/>
            <person name="Anthouard V."/>
            <person name="Beever R.E."/>
            <person name="Beffa R."/>
            <person name="Benoit I."/>
            <person name="Bouzid O."/>
            <person name="Brault B."/>
            <person name="Chen Z."/>
            <person name="Choquer M."/>
            <person name="Collemare J."/>
            <person name="Cotton P."/>
            <person name="Danchin E.G."/>
            <person name="Da Silva C."/>
            <person name="Gautier A."/>
            <person name="Giraud C."/>
            <person name="Giraud T."/>
            <person name="Gonzalez C."/>
            <person name="Grossetete S."/>
            <person name="Guldener U."/>
            <person name="Henrissat B."/>
            <person name="Howlett B.J."/>
            <person name="Kodira C."/>
            <person name="Kretschmer M."/>
            <person name="Lappartient A."/>
            <person name="Leroch M."/>
            <person name="Levis C."/>
            <person name="Mauceli E."/>
            <person name="Neuveglise C."/>
            <person name="Oeser B."/>
            <person name="Pearson M."/>
            <person name="Poulain J."/>
            <person name="Poussereau N."/>
            <person name="Quesneville H."/>
            <person name="Rascle C."/>
            <person name="Schumacher J."/>
            <person name="Segurens B."/>
            <person name="Sexton A."/>
            <person name="Silva E."/>
            <person name="Sirven C."/>
            <person name="Soanes D.M."/>
            <person name="Talbot N.J."/>
            <person name="Templeton M."/>
            <person name="Yandava C."/>
            <person name="Yarden O."/>
            <person name="Zeng Q."/>
            <person name="Rollins J.A."/>
            <person name="Lebrun M.H."/>
            <person name="Dickman M."/>
        </authorList>
    </citation>
    <scope>NUCLEOTIDE SEQUENCE [LARGE SCALE GENOMIC DNA]</scope>
    <source>
        <strain evidence="3">T4</strain>
    </source>
</reference>
<dbReference type="Pfam" id="PF02629">
    <property type="entry name" value="CoA_binding"/>
    <property type="match status" value="1"/>
</dbReference>
<dbReference type="GO" id="GO:0006099">
    <property type="term" value="P:tricarboxylic acid cycle"/>
    <property type="evidence" value="ECO:0007669"/>
    <property type="project" value="TreeGrafter"/>
</dbReference>
<dbReference type="InterPro" id="IPR003781">
    <property type="entry name" value="CoA-bd"/>
</dbReference>
<proteinExistence type="predicted"/>
<dbReference type="PANTHER" id="PTHR11117">
    <property type="entry name" value="SUCCINYL-COA LIGASE SUBUNIT ALPHA"/>
    <property type="match status" value="1"/>
</dbReference>
<dbReference type="HOGENOM" id="CLU_052104_2_1_1"/>
<dbReference type="GO" id="GO:0005739">
    <property type="term" value="C:mitochondrion"/>
    <property type="evidence" value="ECO:0007669"/>
    <property type="project" value="TreeGrafter"/>
</dbReference>
<gene>
    <name evidence="2" type="ORF">BofuT4_P081210.1</name>
</gene>